<dbReference type="InParanoid" id="B9TNI7"/>
<dbReference type="EMBL" id="EQ992690">
    <property type="protein sequence ID" value="EEF22577.1"/>
    <property type="molecule type" value="Genomic_DNA"/>
</dbReference>
<protein>
    <submittedName>
        <fullName evidence="2">Uncharacterized protein</fullName>
    </submittedName>
</protein>
<feature type="non-terminal residue" evidence="2">
    <location>
        <position position="271"/>
    </location>
</feature>
<keyword evidence="3" id="KW-1185">Reference proteome</keyword>
<feature type="compositionally biased region" description="Low complexity" evidence="1">
    <location>
        <begin position="58"/>
        <end position="81"/>
    </location>
</feature>
<feature type="region of interest" description="Disordered" evidence="1">
    <location>
        <begin position="1"/>
        <end position="46"/>
    </location>
</feature>
<sequence>MAVVAGPTVSQRRPAAPRPPPGNAQHIAAPSAPSTRPPASQWPACRTASNSLMAAQCTASPMKAATPSTSAATTPTPSNSTGKRRPAMSDAASSKLDTNASVMTVPVRAQYRLIYEFDTKATRADLAIPYLVIVNGKVQEPDKPRRLSRENRKIIVTVDARSKVALYLNSDVRPNHRRNPVYEVIVNDKNVVVKITEKTGNKDLDPPTVKPASPTPSTSSNTDFYTAKLTGDIWMTISHRYTEAEADALLPAHTDPVVRKAVCSIYRGLGI</sequence>
<dbReference type="Proteomes" id="UP000008311">
    <property type="component" value="Unassembled WGS sequence"/>
</dbReference>
<feature type="compositionally biased region" description="Low complexity" evidence="1">
    <location>
        <begin position="206"/>
        <end position="221"/>
    </location>
</feature>
<reference evidence="3" key="1">
    <citation type="journal article" date="2010" name="Nat. Biotechnol.">
        <title>Draft genome sequence of the oilseed species Ricinus communis.</title>
        <authorList>
            <person name="Chan A.P."/>
            <person name="Crabtree J."/>
            <person name="Zhao Q."/>
            <person name="Lorenzi H."/>
            <person name="Orvis J."/>
            <person name="Puiu D."/>
            <person name="Melake-Berhan A."/>
            <person name="Jones K.M."/>
            <person name="Redman J."/>
            <person name="Chen G."/>
            <person name="Cahoon E.B."/>
            <person name="Gedil M."/>
            <person name="Stanke M."/>
            <person name="Haas B.J."/>
            <person name="Wortman J.R."/>
            <person name="Fraser-Liggett C.M."/>
            <person name="Ravel J."/>
            <person name="Rabinowicz P.D."/>
        </authorList>
    </citation>
    <scope>NUCLEOTIDE SEQUENCE [LARGE SCALE GENOMIC DNA]</scope>
    <source>
        <strain evidence="3">cv. Hale</strain>
    </source>
</reference>
<evidence type="ECO:0000313" key="2">
    <source>
        <dbReference type="EMBL" id="EEF22577.1"/>
    </source>
</evidence>
<name>B9TNI7_RICCO</name>
<dbReference type="AlphaFoldDB" id="B9TNI7"/>
<evidence type="ECO:0000313" key="3">
    <source>
        <dbReference type="Proteomes" id="UP000008311"/>
    </source>
</evidence>
<accession>B9TNI7</accession>
<feature type="compositionally biased region" description="Low complexity" evidence="1">
    <location>
        <begin position="28"/>
        <end position="39"/>
    </location>
</feature>
<feature type="region of interest" description="Disordered" evidence="1">
    <location>
        <begin position="58"/>
        <end position="95"/>
    </location>
</feature>
<gene>
    <name evidence="2" type="ORF">RCOM_2082550</name>
</gene>
<evidence type="ECO:0000256" key="1">
    <source>
        <dbReference type="SAM" id="MobiDB-lite"/>
    </source>
</evidence>
<proteinExistence type="predicted"/>
<organism evidence="2 3">
    <name type="scientific">Ricinus communis</name>
    <name type="common">Castor bean</name>
    <dbReference type="NCBI Taxonomy" id="3988"/>
    <lineage>
        <taxon>Eukaryota</taxon>
        <taxon>Viridiplantae</taxon>
        <taxon>Streptophyta</taxon>
        <taxon>Embryophyta</taxon>
        <taxon>Tracheophyta</taxon>
        <taxon>Spermatophyta</taxon>
        <taxon>Magnoliopsida</taxon>
        <taxon>eudicotyledons</taxon>
        <taxon>Gunneridae</taxon>
        <taxon>Pentapetalae</taxon>
        <taxon>rosids</taxon>
        <taxon>fabids</taxon>
        <taxon>Malpighiales</taxon>
        <taxon>Euphorbiaceae</taxon>
        <taxon>Acalyphoideae</taxon>
        <taxon>Acalypheae</taxon>
        <taxon>Ricinus</taxon>
    </lineage>
</organism>
<feature type="region of interest" description="Disordered" evidence="1">
    <location>
        <begin position="199"/>
        <end position="221"/>
    </location>
</feature>